<evidence type="ECO:0000256" key="1">
    <source>
        <dbReference type="ARBA" id="ARBA00002901"/>
    </source>
</evidence>
<protein>
    <recommendedName>
        <fullName evidence="6">Molybdopterin molybdenumtransferase</fullName>
        <ecNumber evidence="6">2.10.1.1</ecNumber>
    </recommendedName>
</protein>
<dbReference type="SUPFAM" id="SSF63882">
    <property type="entry name" value="MoeA N-terminal region -like"/>
    <property type="match status" value="1"/>
</dbReference>
<dbReference type="Gene3D" id="2.170.190.11">
    <property type="entry name" value="Molybdopterin biosynthesis moea protein, domain 3"/>
    <property type="match status" value="1"/>
</dbReference>
<dbReference type="Proteomes" id="UP001557485">
    <property type="component" value="Unassembled WGS sequence"/>
</dbReference>
<dbReference type="Gene3D" id="3.40.980.10">
    <property type="entry name" value="MoaB/Mog-like domain"/>
    <property type="match status" value="1"/>
</dbReference>
<dbReference type="SUPFAM" id="SSF63867">
    <property type="entry name" value="MoeA C-terminal domain-like"/>
    <property type="match status" value="1"/>
</dbReference>
<dbReference type="Pfam" id="PF00994">
    <property type="entry name" value="MoCF_biosynth"/>
    <property type="match status" value="1"/>
</dbReference>
<keyword evidence="6" id="KW-0479">Metal-binding</keyword>
<sequence length="399" mass="41794">MALRSVDEVLHQLLTDAPIWGVESQGLEQALGAVLAVDIYAEIDVPPAANSAMDGYALRAADVNGDRTLPITQRIPAGVLGSALQAGSAARIFTGAFVPPGADAVVAQEDCELVGGELKVNIVPRTGQHVRPQGQDIAKGQLILSKGHRLRAADLGLLASLGFAAVDVGRQLRVAVMSTGDELREPGEVLAAGQIYNSNRPMLAALLSELGVEVIDIGIVVDTPEATRAALQQASASADVVISSGGVSVGEEDHVKAQVEAMGSLDLWKLAIKPGKPLAYGRVAGVPFFGLPGNPVSGFVTFCILVRPYLLKMLGAEQVLPVQWSAKALFDWPRAGSRQEYLRARVVPSADGMTVDIHPQQSSGALSSVSWCNALAIIPVGKTVARGDSVDVIFVRDLN</sequence>
<proteinExistence type="inferred from homology"/>
<feature type="domain" description="MoaB/Mog" evidence="7">
    <location>
        <begin position="175"/>
        <end position="312"/>
    </location>
</feature>
<comment type="cofactor">
    <cofactor evidence="6">
        <name>Mg(2+)</name>
        <dbReference type="ChEBI" id="CHEBI:18420"/>
    </cofactor>
</comment>
<keyword evidence="6" id="KW-0808">Transferase</keyword>
<dbReference type="InterPro" id="IPR038987">
    <property type="entry name" value="MoeA-like"/>
</dbReference>
<evidence type="ECO:0000313" key="8">
    <source>
        <dbReference type="EMBL" id="MEX1670875.1"/>
    </source>
</evidence>
<keyword evidence="4 6" id="KW-0501">Molybdenum cofactor biosynthesis</keyword>
<comment type="similarity">
    <text evidence="3 6">Belongs to the MoeA family.</text>
</comment>
<dbReference type="NCBIfam" id="TIGR00177">
    <property type="entry name" value="molyb_syn"/>
    <property type="match status" value="1"/>
</dbReference>
<dbReference type="InterPro" id="IPR005111">
    <property type="entry name" value="MoeA_C_domain_IV"/>
</dbReference>
<dbReference type="EC" id="2.10.1.1" evidence="6"/>
<evidence type="ECO:0000313" key="9">
    <source>
        <dbReference type="Proteomes" id="UP001557485"/>
    </source>
</evidence>
<evidence type="ECO:0000259" key="7">
    <source>
        <dbReference type="SMART" id="SM00852"/>
    </source>
</evidence>
<comment type="caution">
    <text evidence="8">The sequence shown here is derived from an EMBL/GenBank/DDBJ whole genome shotgun (WGS) entry which is preliminary data.</text>
</comment>
<evidence type="ECO:0000256" key="2">
    <source>
        <dbReference type="ARBA" id="ARBA00005046"/>
    </source>
</evidence>
<dbReference type="Pfam" id="PF03453">
    <property type="entry name" value="MoeA_N"/>
    <property type="match status" value="1"/>
</dbReference>
<dbReference type="InterPro" id="IPR005110">
    <property type="entry name" value="MoeA_linker/N"/>
</dbReference>
<gene>
    <name evidence="8" type="primary">glp</name>
    <name evidence="8" type="ORF">AB4876_18340</name>
</gene>
<evidence type="ECO:0000256" key="4">
    <source>
        <dbReference type="ARBA" id="ARBA00023150"/>
    </source>
</evidence>
<dbReference type="RefSeq" id="WP_368383149.1">
    <property type="nucleotide sequence ID" value="NZ_JBFRYA010000023.1"/>
</dbReference>
<organism evidence="8 9">
    <name type="scientific">Zhongshania guokunii</name>
    <dbReference type="NCBI Taxonomy" id="641783"/>
    <lineage>
        <taxon>Bacteria</taxon>
        <taxon>Pseudomonadati</taxon>
        <taxon>Pseudomonadota</taxon>
        <taxon>Gammaproteobacteria</taxon>
        <taxon>Cellvibrionales</taxon>
        <taxon>Spongiibacteraceae</taxon>
        <taxon>Zhongshania</taxon>
    </lineage>
</organism>
<comment type="function">
    <text evidence="1 6">Catalyzes the insertion of molybdate into adenylated molybdopterin with the concomitant release of AMP.</text>
</comment>
<dbReference type="NCBIfam" id="NF045515">
    <property type="entry name" value="Glp_gephyrin"/>
    <property type="match status" value="1"/>
</dbReference>
<dbReference type="CDD" id="cd00887">
    <property type="entry name" value="MoeA"/>
    <property type="match status" value="1"/>
</dbReference>
<accession>A0ABV3UA94</accession>
<dbReference type="SMART" id="SM00852">
    <property type="entry name" value="MoCF_biosynth"/>
    <property type="match status" value="1"/>
</dbReference>
<dbReference type="EMBL" id="JBFRYA010000023">
    <property type="protein sequence ID" value="MEX1670875.1"/>
    <property type="molecule type" value="Genomic_DNA"/>
</dbReference>
<dbReference type="Pfam" id="PF03454">
    <property type="entry name" value="MoeA_C"/>
    <property type="match status" value="1"/>
</dbReference>
<reference evidence="8 9" key="1">
    <citation type="journal article" date="2011" name="Int. J. Syst. Evol. Microbiol.">
        <title>Zhongshania antarctica gen. nov., sp. nov. and Zhongshania guokunii sp. nov., gammaproteobacteria respectively isolated from coastal attached (fast) ice and surface seawater of the Antarctic.</title>
        <authorList>
            <person name="Li H.J."/>
            <person name="Zhang X.Y."/>
            <person name="Chen C.X."/>
            <person name="Zhang Y.J."/>
            <person name="Gao Z.M."/>
            <person name="Yu Y."/>
            <person name="Chen X.L."/>
            <person name="Chen B."/>
            <person name="Zhang Y.Z."/>
        </authorList>
    </citation>
    <scope>NUCLEOTIDE SEQUENCE [LARGE SCALE GENOMIC DNA]</scope>
    <source>
        <strain evidence="8 9">ZS6-22T</strain>
    </source>
</reference>
<name>A0ABV3UA94_9GAMM</name>
<comment type="catalytic activity">
    <reaction evidence="5">
        <text>adenylyl-molybdopterin + molybdate = Mo-molybdopterin + AMP + H(+)</text>
        <dbReference type="Rhea" id="RHEA:35047"/>
        <dbReference type="ChEBI" id="CHEBI:15378"/>
        <dbReference type="ChEBI" id="CHEBI:36264"/>
        <dbReference type="ChEBI" id="CHEBI:62727"/>
        <dbReference type="ChEBI" id="CHEBI:71302"/>
        <dbReference type="ChEBI" id="CHEBI:456215"/>
        <dbReference type="EC" id="2.10.1.1"/>
    </reaction>
</comment>
<dbReference type="Gene3D" id="3.90.105.10">
    <property type="entry name" value="Molybdopterin biosynthesis moea protein, domain 2"/>
    <property type="match status" value="1"/>
</dbReference>
<dbReference type="InterPro" id="IPR001453">
    <property type="entry name" value="MoaB/Mog_dom"/>
</dbReference>
<dbReference type="PANTHER" id="PTHR10192">
    <property type="entry name" value="MOLYBDOPTERIN BIOSYNTHESIS PROTEIN"/>
    <property type="match status" value="1"/>
</dbReference>
<dbReference type="PANTHER" id="PTHR10192:SF5">
    <property type="entry name" value="GEPHYRIN"/>
    <property type="match status" value="1"/>
</dbReference>
<evidence type="ECO:0000256" key="6">
    <source>
        <dbReference type="RuleBase" id="RU365090"/>
    </source>
</evidence>
<comment type="pathway">
    <text evidence="2 6">Cofactor biosynthesis; molybdopterin biosynthesis.</text>
</comment>
<dbReference type="SUPFAM" id="SSF53218">
    <property type="entry name" value="Molybdenum cofactor biosynthesis proteins"/>
    <property type="match status" value="1"/>
</dbReference>
<dbReference type="InterPro" id="IPR036688">
    <property type="entry name" value="MoeA_C_domain_IV_sf"/>
</dbReference>
<evidence type="ECO:0000256" key="3">
    <source>
        <dbReference type="ARBA" id="ARBA00010763"/>
    </source>
</evidence>
<dbReference type="InterPro" id="IPR036135">
    <property type="entry name" value="MoeA_linker/N_sf"/>
</dbReference>
<evidence type="ECO:0000256" key="5">
    <source>
        <dbReference type="ARBA" id="ARBA00047317"/>
    </source>
</evidence>
<dbReference type="Gene3D" id="2.40.340.10">
    <property type="entry name" value="MoeA, C-terminal, domain IV"/>
    <property type="match status" value="1"/>
</dbReference>
<keyword evidence="6" id="KW-0460">Magnesium</keyword>
<keyword evidence="9" id="KW-1185">Reference proteome</keyword>
<keyword evidence="6" id="KW-0500">Molybdenum</keyword>
<dbReference type="InterPro" id="IPR036425">
    <property type="entry name" value="MoaB/Mog-like_dom_sf"/>
</dbReference>